<dbReference type="InterPro" id="IPR001296">
    <property type="entry name" value="Glyco_trans_1"/>
</dbReference>
<dbReference type="GO" id="GO:0016757">
    <property type="term" value="F:glycosyltransferase activity"/>
    <property type="evidence" value="ECO:0007669"/>
    <property type="project" value="InterPro"/>
</dbReference>
<dbReference type="EMBL" id="CP014845">
    <property type="protein sequence ID" value="AMR81777.1"/>
    <property type="molecule type" value="Genomic_DNA"/>
</dbReference>
<dbReference type="Pfam" id="PF00534">
    <property type="entry name" value="Glycos_transf_1"/>
    <property type="match status" value="1"/>
</dbReference>
<proteinExistence type="predicted"/>
<dbReference type="PANTHER" id="PTHR12526">
    <property type="entry name" value="GLYCOSYLTRANSFERASE"/>
    <property type="match status" value="1"/>
</dbReference>
<evidence type="ECO:0000259" key="1">
    <source>
        <dbReference type="Pfam" id="PF00534"/>
    </source>
</evidence>
<organism evidence="2 3">
    <name type="scientific">Cupriavidus nantongensis</name>
    <dbReference type="NCBI Taxonomy" id="1796606"/>
    <lineage>
        <taxon>Bacteria</taxon>
        <taxon>Pseudomonadati</taxon>
        <taxon>Pseudomonadota</taxon>
        <taxon>Betaproteobacteria</taxon>
        <taxon>Burkholderiales</taxon>
        <taxon>Burkholderiaceae</taxon>
        <taxon>Cupriavidus</taxon>
    </lineage>
</organism>
<dbReference type="AlphaFoldDB" id="A0A142JUL5"/>
<dbReference type="Proteomes" id="UP000075238">
    <property type="component" value="Chromosome 2"/>
</dbReference>
<dbReference type="KEGG" id="cnan:A2G96_28900"/>
<dbReference type="SUPFAM" id="SSF53756">
    <property type="entry name" value="UDP-Glycosyltransferase/glycogen phosphorylase"/>
    <property type="match status" value="1"/>
</dbReference>
<dbReference type="PANTHER" id="PTHR12526:SF635">
    <property type="entry name" value="GLYCOSYL TRANSFERASE GROUP 1"/>
    <property type="match status" value="1"/>
</dbReference>
<sequence length="341" mass="37472">MKILLTANLVPFLHGGAEYHIANLAAALREAGHALEVLRLPFRFGPDDAVEQSMAHAAAIDMHRPNGVEIDRVISLQFPGWGLAHPEHHVWVMHQHRAVYDLYAEAAATPSLRRLRERVIAFDNAGLGRARRRFANSQRVAQRLWQYNQIEAEPLYHPPPLAGQFRCEAALPFIFMPSRLETLKRQALLVEAAARLRAGLSIVLAGTGGQMEMLRQRIEALGVGHRVALLGEISEQEKLHFYARALAVCFPARDEDYGYVPLEAMLSSKPVVVCSDGGGPLEFVRHGENGWVVPPDPDALAATLEAIAARPAQAAEMGVAGRQMLLARGIGWEHVVATLTS</sequence>
<dbReference type="STRING" id="1796606.A2G96_28900"/>
<feature type="domain" description="Glycosyl transferase family 1" evidence="1">
    <location>
        <begin position="172"/>
        <end position="323"/>
    </location>
</feature>
<reference evidence="2 3" key="1">
    <citation type="submission" date="2016-03" db="EMBL/GenBank/DDBJ databases">
        <title>Complete genome sequence of a novel chlorpyrifos degrading bacterium, Cupriavidus nantongensis sp. X1.</title>
        <authorList>
            <person name="Fang L."/>
        </authorList>
    </citation>
    <scope>NUCLEOTIDE SEQUENCE [LARGE SCALE GENOMIC DNA]</scope>
    <source>
        <strain evidence="2 3">X1</strain>
    </source>
</reference>
<dbReference type="Gene3D" id="3.40.50.2000">
    <property type="entry name" value="Glycogen Phosphorylase B"/>
    <property type="match status" value="2"/>
</dbReference>
<dbReference type="OrthoDB" id="9775208at2"/>
<protein>
    <submittedName>
        <fullName evidence="2">Glycosyl transferase</fullName>
    </submittedName>
</protein>
<evidence type="ECO:0000313" key="2">
    <source>
        <dbReference type="EMBL" id="AMR81777.1"/>
    </source>
</evidence>
<evidence type="ECO:0000313" key="3">
    <source>
        <dbReference type="Proteomes" id="UP000075238"/>
    </source>
</evidence>
<dbReference type="CDD" id="cd03801">
    <property type="entry name" value="GT4_PimA-like"/>
    <property type="match status" value="1"/>
</dbReference>
<dbReference type="RefSeq" id="WP_062803568.1">
    <property type="nucleotide sequence ID" value="NZ_CP014845.1"/>
</dbReference>
<keyword evidence="2" id="KW-0808">Transferase</keyword>
<name>A0A142JUL5_9BURK</name>
<accession>A0A142JUL5</accession>
<gene>
    <name evidence="2" type="ORF">A2G96_28900</name>
</gene>
<keyword evidence="3" id="KW-1185">Reference proteome</keyword>